<keyword evidence="2" id="KW-0812">Transmembrane</keyword>
<evidence type="ECO:0000313" key="3">
    <source>
        <dbReference type="EMBL" id="ACK65066.1"/>
    </source>
</evidence>
<dbReference type="EMBL" id="CP001287">
    <property type="protein sequence ID" value="ACK65066.1"/>
    <property type="molecule type" value="Genomic_DNA"/>
</dbReference>
<keyword evidence="2" id="KW-0472">Membrane</keyword>
<dbReference type="OrthoDB" id="468366at2"/>
<protein>
    <submittedName>
        <fullName evidence="3">Uncharacterized protein</fullName>
    </submittedName>
</protein>
<feature type="transmembrane region" description="Helical" evidence="2">
    <location>
        <begin position="6"/>
        <end position="26"/>
    </location>
</feature>
<dbReference type="STRING" id="41431.PCC8801_0990"/>
<dbReference type="HOGENOM" id="CLU_184587_0_0_3"/>
<dbReference type="RefSeq" id="WP_012594341.1">
    <property type="nucleotide sequence ID" value="NC_011726.1"/>
</dbReference>
<dbReference type="AlphaFoldDB" id="B7K0S5"/>
<evidence type="ECO:0000313" key="4">
    <source>
        <dbReference type="Proteomes" id="UP000008204"/>
    </source>
</evidence>
<feature type="compositionally biased region" description="Basic and acidic residues" evidence="1">
    <location>
        <begin position="60"/>
        <end position="75"/>
    </location>
</feature>
<dbReference type="KEGG" id="cyp:PCC8801_0990"/>
<feature type="region of interest" description="Disordered" evidence="1">
    <location>
        <begin position="48"/>
        <end position="75"/>
    </location>
</feature>
<reference evidence="4" key="1">
    <citation type="journal article" date="2011" name="MBio">
        <title>Novel metabolic attributes of the genus Cyanothece, comprising a group of unicellular nitrogen-fixing Cyanobacteria.</title>
        <authorList>
            <person name="Bandyopadhyay A."/>
            <person name="Elvitigala T."/>
            <person name="Welsh E."/>
            <person name="Stockel J."/>
            <person name="Liberton M."/>
            <person name="Min H."/>
            <person name="Sherman L.A."/>
            <person name="Pakrasi H.B."/>
        </authorList>
    </citation>
    <scope>NUCLEOTIDE SEQUENCE [LARGE SCALE GENOMIC DNA]</scope>
    <source>
        <strain evidence="4">PCC 8801</strain>
    </source>
</reference>
<keyword evidence="4" id="KW-1185">Reference proteome</keyword>
<evidence type="ECO:0000256" key="2">
    <source>
        <dbReference type="SAM" id="Phobius"/>
    </source>
</evidence>
<proteinExistence type="predicted"/>
<keyword evidence="2" id="KW-1133">Transmembrane helix</keyword>
<evidence type="ECO:0000256" key="1">
    <source>
        <dbReference type="SAM" id="MobiDB-lite"/>
    </source>
</evidence>
<gene>
    <name evidence="3" type="ordered locus">PCC8801_0990</name>
</gene>
<sequence length="75" mass="8359">MRSLKSLLTVGFVFGLIFIWIGDVFLPKPLSTISKNTRTRINQVLIGATPNPKIKNPNDGLKKQADEAEQKLVTH</sequence>
<accession>B7K0S5</accession>
<dbReference type="Proteomes" id="UP000008204">
    <property type="component" value="Chromosome"/>
</dbReference>
<name>B7K0S5_RIPO1</name>
<organism evidence="3 4">
    <name type="scientific">Rippkaea orientalis (strain PCC 8801 / RF-1)</name>
    <name type="common">Cyanothece sp. (strain PCC 8801)</name>
    <dbReference type="NCBI Taxonomy" id="41431"/>
    <lineage>
        <taxon>Bacteria</taxon>
        <taxon>Bacillati</taxon>
        <taxon>Cyanobacteriota</taxon>
        <taxon>Cyanophyceae</taxon>
        <taxon>Oscillatoriophycideae</taxon>
        <taxon>Chroococcales</taxon>
        <taxon>Aphanothecaceae</taxon>
        <taxon>Rippkaea</taxon>
        <taxon>Rippkaea orientalis</taxon>
    </lineage>
</organism>